<evidence type="ECO:0000313" key="3">
    <source>
        <dbReference type="Proteomes" id="UP000314294"/>
    </source>
</evidence>
<evidence type="ECO:0000313" key="2">
    <source>
        <dbReference type="EMBL" id="TNN75771.1"/>
    </source>
</evidence>
<comment type="caution">
    <text evidence="2">The sequence shown here is derived from an EMBL/GenBank/DDBJ whole genome shotgun (WGS) entry which is preliminary data.</text>
</comment>
<feature type="compositionally biased region" description="Low complexity" evidence="1">
    <location>
        <begin position="99"/>
        <end position="110"/>
    </location>
</feature>
<protein>
    <submittedName>
        <fullName evidence="2">Uncharacterized protein</fullName>
    </submittedName>
</protein>
<dbReference type="AlphaFoldDB" id="A0A4Z2IDG5"/>
<feature type="compositionally biased region" description="Basic and acidic residues" evidence="1">
    <location>
        <begin position="50"/>
        <end position="66"/>
    </location>
</feature>
<feature type="region of interest" description="Disordered" evidence="1">
    <location>
        <begin position="39"/>
        <end position="143"/>
    </location>
</feature>
<keyword evidence="3" id="KW-1185">Reference proteome</keyword>
<dbReference type="Proteomes" id="UP000314294">
    <property type="component" value="Unassembled WGS sequence"/>
</dbReference>
<name>A0A4Z2IDG5_9TELE</name>
<accession>A0A4Z2IDG5</accession>
<organism evidence="2 3">
    <name type="scientific">Liparis tanakae</name>
    <name type="common">Tanaka's snailfish</name>
    <dbReference type="NCBI Taxonomy" id="230148"/>
    <lineage>
        <taxon>Eukaryota</taxon>
        <taxon>Metazoa</taxon>
        <taxon>Chordata</taxon>
        <taxon>Craniata</taxon>
        <taxon>Vertebrata</taxon>
        <taxon>Euteleostomi</taxon>
        <taxon>Actinopterygii</taxon>
        <taxon>Neopterygii</taxon>
        <taxon>Teleostei</taxon>
        <taxon>Neoteleostei</taxon>
        <taxon>Acanthomorphata</taxon>
        <taxon>Eupercaria</taxon>
        <taxon>Perciformes</taxon>
        <taxon>Cottioidei</taxon>
        <taxon>Cottales</taxon>
        <taxon>Liparidae</taxon>
        <taxon>Liparis</taxon>
    </lineage>
</organism>
<feature type="compositionally biased region" description="Polar residues" evidence="1">
    <location>
        <begin position="128"/>
        <end position="138"/>
    </location>
</feature>
<gene>
    <name evidence="2" type="ORF">EYF80_013918</name>
</gene>
<sequence>MTCRSSGSSVATRRHSVKAESAISFCGSSATKLKSVSYGNTRLRPLRPTGRREEREVTHQTSELRPRRSALFPLTGQSPTVGVAKGNQVGVAKDKNHRQAQQPQTGPTTTDRPNNHRQARLTTDRPDSPQTGPTTTDRPNNHRQAFGWKTCKLMLIC</sequence>
<dbReference type="EMBL" id="SRLO01000099">
    <property type="protein sequence ID" value="TNN75771.1"/>
    <property type="molecule type" value="Genomic_DNA"/>
</dbReference>
<reference evidence="2 3" key="1">
    <citation type="submission" date="2019-03" db="EMBL/GenBank/DDBJ databases">
        <title>First draft genome of Liparis tanakae, snailfish: a comprehensive survey of snailfish specific genes.</title>
        <authorList>
            <person name="Kim W."/>
            <person name="Song I."/>
            <person name="Jeong J.-H."/>
            <person name="Kim D."/>
            <person name="Kim S."/>
            <person name="Ryu S."/>
            <person name="Song J.Y."/>
            <person name="Lee S.K."/>
        </authorList>
    </citation>
    <scope>NUCLEOTIDE SEQUENCE [LARGE SCALE GENOMIC DNA]</scope>
    <source>
        <tissue evidence="2">Muscle</tissue>
    </source>
</reference>
<evidence type="ECO:0000256" key="1">
    <source>
        <dbReference type="SAM" id="MobiDB-lite"/>
    </source>
</evidence>
<proteinExistence type="predicted"/>